<sequence>MTAVLPGLNVISAVDQAGASISQEVYPNIGPNPPKPLASPSLQVPLSPVATLVAWIEPTSPIASLIRVIAPNDILLPQQLRVDRATKALVITWG</sequence>
<dbReference type="OrthoDB" id="10577294at2759"/>
<proteinExistence type="predicted"/>
<accession>A0A0M8NZT2</accession>
<reference evidence="1 2" key="1">
    <citation type="submission" date="2015-08" db="EMBL/GenBank/DDBJ databases">
        <title>Genome sequencing of Penicillium nordicum.</title>
        <authorList>
            <person name="Nguyen H.D."/>
            <person name="Seifert K.A."/>
        </authorList>
    </citation>
    <scope>NUCLEOTIDE SEQUENCE [LARGE SCALE GENOMIC DNA]</scope>
    <source>
        <strain evidence="1 2">DAOMC 185683</strain>
    </source>
</reference>
<evidence type="ECO:0000313" key="2">
    <source>
        <dbReference type="Proteomes" id="UP000037696"/>
    </source>
</evidence>
<gene>
    <name evidence="1" type="ORF">ACN38_g6526</name>
</gene>
<organism evidence="1 2">
    <name type="scientific">Penicillium nordicum</name>
    <dbReference type="NCBI Taxonomy" id="229535"/>
    <lineage>
        <taxon>Eukaryota</taxon>
        <taxon>Fungi</taxon>
        <taxon>Dikarya</taxon>
        <taxon>Ascomycota</taxon>
        <taxon>Pezizomycotina</taxon>
        <taxon>Eurotiomycetes</taxon>
        <taxon>Eurotiomycetidae</taxon>
        <taxon>Eurotiales</taxon>
        <taxon>Aspergillaceae</taxon>
        <taxon>Penicillium</taxon>
    </lineage>
</organism>
<dbReference type="EMBL" id="LHQQ01000102">
    <property type="protein sequence ID" value="KOS42596.1"/>
    <property type="molecule type" value="Genomic_DNA"/>
</dbReference>
<evidence type="ECO:0000313" key="1">
    <source>
        <dbReference type="EMBL" id="KOS42596.1"/>
    </source>
</evidence>
<dbReference type="Proteomes" id="UP000037696">
    <property type="component" value="Unassembled WGS sequence"/>
</dbReference>
<dbReference type="AlphaFoldDB" id="A0A0M8NZT2"/>
<protein>
    <submittedName>
        <fullName evidence="1">Uncharacterized protein</fullName>
    </submittedName>
</protein>
<keyword evidence="2" id="KW-1185">Reference proteome</keyword>
<name>A0A0M8NZT2_9EURO</name>
<comment type="caution">
    <text evidence="1">The sequence shown here is derived from an EMBL/GenBank/DDBJ whole genome shotgun (WGS) entry which is preliminary data.</text>
</comment>